<evidence type="ECO:0000256" key="4">
    <source>
        <dbReference type="ARBA" id="ARBA00022989"/>
    </source>
</evidence>
<keyword evidence="4 6" id="KW-1133">Transmembrane helix</keyword>
<feature type="transmembrane region" description="Helical" evidence="6">
    <location>
        <begin position="180"/>
        <end position="198"/>
    </location>
</feature>
<organism evidence="7 8">
    <name type="scientific">Carboxydocella sporoproducens DSM 16521</name>
    <dbReference type="NCBI Taxonomy" id="1121270"/>
    <lineage>
        <taxon>Bacteria</taxon>
        <taxon>Bacillati</taxon>
        <taxon>Bacillota</taxon>
        <taxon>Clostridia</taxon>
        <taxon>Eubacteriales</taxon>
        <taxon>Clostridiales Family XVI. Incertae Sedis</taxon>
        <taxon>Carboxydocella</taxon>
    </lineage>
</organism>
<keyword evidence="3 6" id="KW-0812">Transmembrane</keyword>
<dbReference type="RefSeq" id="WP_078664807.1">
    <property type="nucleotide sequence ID" value="NZ_FUXM01000005.1"/>
</dbReference>
<dbReference type="InterPro" id="IPR001851">
    <property type="entry name" value="ABC_transp_permease"/>
</dbReference>
<evidence type="ECO:0000313" key="7">
    <source>
        <dbReference type="EMBL" id="SJZ70131.1"/>
    </source>
</evidence>
<keyword evidence="5 6" id="KW-0472">Membrane</keyword>
<dbReference type="OrthoDB" id="9815820at2"/>
<reference evidence="8" key="1">
    <citation type="submission" date="2017-02" db="EMBL/GenBank/DDBJ databases">
        <authorList>
            <person name="Varghese N."/>
            <person name="Submissions S."/>
        </authorList>
    </citation>
    <scope>NUCLEOTIDE SEQUENCE [LARGE SCALE GENOMIC DNA]</scope>
    <source>
        <strain evidence="8">DSM 16521</strain>
    </source>
</reference>
<accession>A0A1T4MT99</accession>
<dbReference type="GO" id="GO:0022857">
    <property type="term" value="F:transmembrane transporter activity"/>
    <property type="evidence" value="ECO:0007669"/>
    <property type="project" value="InterPro"/>
</dbReference>
<dbReference type="AlphaFoldDB" id="A0A1T4MT99"/>
<dbReference type="EMBL" id="FUXM01000005">
    <property type="protein sequence ID" value="SJZ70131.1"/>
    <property type="molecule type" value="Genomic_DNA"/>
</dbReference>
<dbReference type="Pfam" id="PF02653">
    <property type="entry name" value="BPD_transp_2"/>
    <property type="match status" value="1"/>
</dbReference>
<evidence type="ECO:0000313" key="8">
    <source>
        <dbReference type="Proteomes" id="UP000189933"/>
    </source>
</evidence>
<sequence>MKKNLHKYTILLVLLAMGIISTVITDGAFARPENIMNLAVQVVVNGILAVGMTLIILTGGIDLGVGSVMALIGVVVAKLQLTYHFSTWSSVLISLALGLGIGLWNGFFITKFKLPPFIVTLGSMTIARGLALVISKGSAIAPVNNTFAMLATWQLPSLVAVVLTAIIGGLILFRNIRNKHWLDGIATALVTLFVIWVLLNSRGLPLPVIIFAIVAALGIFVLKRTTFGRYLYAYGGNVQATRLSGINVDKLLIWDYVIMGGLAALAGLVLASRMAAGVPTAGNMAELDAIASVVIGGTSLAGGAGAVGGSVIGAFIIGLLNNVLVILNVEANYQYIIKGFIIMGAVMLDTLKQKRG</sequence>
<evidence type="ECO:0000256" key="5">
    <source>
        <dbReference type="ARBA" id="ARBA00023136"/>
    </source>
</evidence>
<keyword evidence="2" id="KW-1003">Cell membrane</keyword>
<feature type="transmembrane region" description="Helical" evidence="6">
    <location>
        <begin position="204"/>
        <end position="222"/>
    </location>
</feature>
<comment type="subcellular location">
    <subcellularLocation>
        <location evidence="1">Cell membrane</location>
        <topology evidence="1">Multi-pass membrane protein</topology>
    </subcellularLocation>
</comment>
<gene>
    <name evidence="7" type="ORF">SAMN02745885_00698</name>
</gene>
<evidence type="ECO:0000256" key="6">
    <source>
        <dbReference type="SAM" id="Phobius"/>
    </source>
</evidence>
<protein>
    <submittedName>
        <fullName evidence="7">D-xylose transport system permease protein</fullName>
    </submittedName>
</protein>
<feature type="transmembrane region" description="Helical" evidence="6">
    <location>
        <begin position="63"/>
        <end position="81"/>
    </location>
</feature>
<feature type="transmembrane region" description="Helical" evidence="6">
    <location>
        <begin position="155"/>
        <end position="173"/>
    </location>
</feature>
<keyword evidence="8" id="KW-1185">Reference proteome</keyword>
<feature type="transmembrane region" description="Helical" evidence="6">
    <location>
        <begin position="87"/>
        <end position="107"/>
    </location>
</feature>
<feature type="transmembrane region" description="Helical" evidence="6">
    <location>
        <begin position="251"/>
        <end position="272"/>
    </location>
</feature>
<evidence type="ECO:0000256" key="2">
    <source>
        <dbReference type="ARBA" id="ARBA00022475"/>
    </source>
</evidence>
<dbReference type="GO" id="GO:0005886">
    <property type="term" value="C:plasma membrane"/>
    <property type="evidence" value="ECO:0007669"/>
    <property type="project" value="UniProtKB-SubCell"/>
</dbReference>
<name>A0A1T4MT99_9FIRM</name>
<dbReference type="PANTHER" id="PTHR32196">
    <property type="entry name" value="ABC TRANSPORTER PERMEASE PROTEIN YPHD-RELATED-RELATED"/>
    <property type="match status" value="1"/>
</dbReference>
<dbReference type="CDD" id="cd06579">
    <property type="entry name" value="TM_PBP1_transp_AraH_like"/>
    <property type="match status" value="1"/>
</dbReference>
<evidence type="ECO:0000256" key="3">
    <source>
        <dbReference type="ARBA" id="ARBA00022692"/>
    </source>
</evidence>
<proteinExistence type="predicted"/>
<evidence type="ECO:0000256" key="1">
    <source>
        <dbReference type="ARBA" id="ARBA00004651"/>
    </source>
</evidence>
<feature type="transmembrane region" description="Helical" evidence="6">
    <location>
        <begin position="311"/>
        <end position="329"/>
    </location>
</feature>
<dbReference type="Proteomes" id="UP000189933">
    <property type="component" value="Unassembled WGS sequence"/>
</dbReference>